<dbReference type="GO" id="GO:0052856">
    <property type="term" value="F:NAD(P)HX epimerase activity"/>
    <property type="evidence" value="ECO:0007669"/>
    <property type="project" value="TreeGrafter"/>
</dbReference>
<dbReference type="InterPro" id="IPR017953">
    <property type="entry name" value="Carbohydrate_kinase_pred_CS"/>
</dbReference>
<dbReference type="EMBL" id="BFBY01000002">
    <property type="protein sequence ID" value="GBG04544.1"/>
    <property type="molecule type" value="Genomic_DNA"/>
</dbReference>
<keyword evidence="1 6" id="KW-0547">Nucleotide-binding</keyword>
<dbReference type="EC" id="4.2.1.136" evidence="6"/>
<dbReference type="NCBIfam" id="TIGR00196">
    <property type="entry name" value="yjeF_cterm"/>
    <property type="match status" value="1"/>
</dbReference>
<keyword evidence="8" id="KW-0418">Kinase</keyword>
<dbReference type="PROSITE" id="PS01050">
    <property type="entry name" value="YJEF_C_2"/>
    <property type="match status" value="1"/>
</dbReference>
<evidence type="ECO:0000259" key="7">
    <source>
        <dbReference type="PROSITE" id="PS51383"/>
    </source>
</evidence>
<protein>
    <recommendedName>
        <fullName evidence="6">ADP-dependent (S)-NAD(P)H-hydrate dehydratase</fullName>
        <ecNumber evidence="6">4.2.1.136</ecNumber>
    </recommendedName>
    <alternativeName>
        <fullName evidence="6">ADP-dependent NAD(P)HX dehydratase</fullName>
    </alternativeName>
</protein>
<feature type="binding site" evidence="6">
    <location>
        <position position="40"/>
    </location>
    <ligand>
        <name>(6S)-NADPHX</name>
        <dbReference type="ChEBI" id="CHEBI:64076"/>
    </ligand>
</feature>
<name>A0A2Z6T6A6_9LACO</name>
<evidence type="ECO:0000256" key="1">
    <source>
        <dbReference type="ARBA" id="ARBA00022741"/>
    </source>
</evidence>
<keyword evidence="8" id="KW-0808">Transferase</keyword>
<dbReference type="OrthoDB" id="9806925at2"/>
<keyword evidence="4 6" id="KW-0520">NAD</keyword>
<keyword evidence="3 6" id="KW-0521">NADP</keyword>
<feature type="binding site" evidence="6">
    <location>
        <position position="101"/>
    </location>
    <ligand>
        <name>(6S)-NADPHX</name>
        <dbReference type="ChEBI" id="CHEBI:64076"/>
    </ligand>
</feature>
<comment type="catalytic activity">
    <reaction evidence="6">
        <text>(6S)-NADPHX + ADP = AMP + phosphate + NADPH + H(+)</text>
        <dbReference type="Rhea" id="RHEA:32235"/>
        <dbReference type="ChEBI" id="CHEBI:15378"/>
        <dbReference type="ChEBI" id="CHEBI:43474"/>
        <dbReference type="ChEBI" id="CHEBI:57783"/>
        <dbReference type="ChEBI" id="CHEBI:64076"/>
        <dbReference type="ChEBI" id="CHEBI:456215"/>
        <dbReference type="ChEBI" id="CHEBI:456216"/>
        <dbReference type="EC" id="4.2.1.136"/>
    </reaction>
</comment>
<evidence type="ECO:0000256" key="5">
    <source>
        <dbReference type="ARBA" id="ARBA00023239"/>
    </source>
</evidence>
<evidence type="ECO:0000313" key="9">
    <source>
        <dbReference type="Proteomes" id="UP000257317"/>
    </source>
</evidence>
<sequence>MAEISQDILKNVIKERPSASHKGDYGKLLLIGGSSHYGGAIIMATEGALNSGAGLVCVATHNLNVTALHSRDPEAMFLDWRDEAGLKQLIPQMNVIICGMGLGVEQQSIKCLEILRDTVQENQTVVLDASALTLIAKDKTLIPRNAKKIVITPHQMEWERLSQIRINYQTDAANFEALDNLFPKQNAYLVLKSNHTKVYDQMDHQVLVNPLGNPGMATGGMGDTLAGIIGGFCGQFSVNLQTLAAAVYLHSLAGDVIFEENYVVRPTKLSALLPKLMKKYSEGKNKN</sequence>
<feature type="binding site" evidence="6">
    <location>
        <position position="154"/>
    </location>
    <ligand>
        <name>(6S)-NADPHX</name>
        <dbReference type="ChEBI" id="CHEBI:64076"/>
    </ligand>
</feature>
<feature type="binding site" evidence="6">
    <location>
        <position position="222"/>
    </location>
    <ligand>
        <name>AMP</name>
        <dbReference type="ChEBI" id="CHEBI:456215"/>
    </ligand>
</feature>
<organism evidence="8 9">
    <name type="scientific">Lactobacillus rodentium</name>
    <dbReference type="NCBI Taxonomy" id="947835"/>
    <lineage>
        <taxon>Bacteria</taxon>
        <taxon>Bacillati</taxon>
        <taxon>Bacillota</taxon>
        <taxon>Bacilli</taxon>
        <taxon>Lactobacillales</taxon>
        <taxon>Lactobacillaceae</taxon>
        <taxon>Lactobacillus</taxon>
    </lineage>
</organism>
<accession>A0A2Z6T6A6</accession>
<comment type="subunit">
    <text evidence="6">Homotetramer.</text>
</comment>
<dbReference type="InterPro" id="IPR000631">
    <property type="entry name" value="CARKD"/>
</dbReference>
<dbReference type="Proteomes" id="UP000257317">
    <property type="component" value="Unassembled WGS sequence"/>
</dbReference>
<dbReference type="RefSeq" id="WP_117117890.1">
    <property type="nucleotide sequence ID" value="NZ_BFBY01000002.1"/>
</dbReference>
<proteinExistence type="inferred from homology"/>
<keyword evidence="2 6" id="KW-0067">ATP-binding</keyword>
<dbReference type="CDD" id="cd01171">
    <property type="entry name" value="YXKO-related"/>
    <property type="match status" value="1"/>
</dbReference>
<comment type="caution">
    <text evidence="8">The sequence shown here is derived from an EMBL/GenBank/DDBJ whole genome shotgun (WGS) entry which is preliminary data.</text>
</comment>
<dbReference type="InterPro" id="IPR029056">
    <property type="entry name" value="Ribokinase-like"/>
</dbReference>
<dbReference type="PANTHER" id="PTHR12592:SF0">
    <property type="entry name" value="ATP-DEPENDENT (S)-NAD(P)H-HYDRATE DEHYDRATASE"/>
    <property type="match status" value="1"/>
</dbReference>
<feature type="domain" description="YjeF C-terminal" evidence="7">
    <location>
        <begin position="5"/>
        <end position="280"/>
    </location>
</feature>
<comment type="function">
    <text evidence="6">Catalyzes the dehydration of the S-form of NAD(P)HX at the expense of ADP, which is converted to AMP. Together with NAD(P)HX epimerase, which catalyzes the epimerization of the S- and R-forms, the enzyme allows the repair of both epimers of NAD(P)HX, a damaged form of NAD(P)H that is a result of enzymatic or heat-dependent hydration.</text>
</comment>
<dbReference type="HAMAP" id="MF_01965">
    <property type="entry name" value="NADHX_dehydratase"/>
    <property type="match status" value="1"/>
</dbReference>
<evidence type="ECO:0000256" key="4">
    <source>
        <dbReference type="ARBA" id="ARBA00023027"/>
    </source>
</evidence>
<dbReference type="GO" id="GO:0005524">
    <property type="term" value="F:ATP binding"/>
    <property type="evidence" value="ECO:0007669"/>
    <property type="project" value="UniProtKB-KW"/>
</dbReference>
<gene>
    <name evidence="6" type="primary">nnrD</name>
    <name evidence="8" type="ORF">LrDSM24759_04580</name>
</gene>
<dbReference type="PANTHER" id="PTHR12592">
    <property type="entry name" value="ATP-DEPENDENT (S)-NAD(P)H-HYDRATE DEHYDRATASE FAMILY MEMBER"/>
    <property type="match status" value="1"/>
</dbReference>
<dbReference type="GO" id="GO:0110051">
    <property type="term" value="P:metabolite repair"/>
    <property type="evidence" value="ECO:0007669"/>
    <property type="project" value="TreeGrafter"/>
</dbReference>
<dbReference type="GO" id="GO:0046496">
    <property type="term" value="P:nicotinamide nucleotide metabolic process"/>
    <property type="evidence" value="ECO:0007669"/>
    <property type="project" value="UniProtKB-UniRule"/>
</dbReference>
<dbReference type="GO" id="GO:0052855">
    <property type="term" value="F:ADP-dependent NAD(P)H-hydrate dehydratase activity"/>
    <property type="evidence" value="ECO:0007669"/>
    <property type="project" value="UniProtKB-UniRule"/>
</dbReference>
<evidence type="ECO:0000256" key="3">
    <source>
        <dbReference type="ARBA" id="ARBA00022857"/>
    </source>
</evidence>
<dbReference type="SUPFAM" id="SSF53613">
    <property type="entry name" value="Ribokinase-like"/>
    <property type="match status" value="1"/>
</dbReference>
<evidence type="ECO:0000256" key="6">
    <source>
        <dbReference type="HAMAP-Rule" id="MF_01965"/>
    </source>
</evidence>
<feature type="binding site" evidence="6">
    <location>
        <position position="223"/>
    </location>
    <ligand>
        <name>(6S)-NADPHX</name>
        <dbReference type="ChEBI" id="CHEBI:64076"/>
    </ligand>
</feature>
<keyword evidence="9" id="KW-1185">Reference proteome</keyword>
<evidence type="ECO:0000256" key="2">
    <source>
        <dbReference type="ARBA" id="ARBA00022840"/>
    </source>
</evidence>
<comment type="similarity">
    <text evidence="6">Belongs to the NnrD/CARKD family.</text>
</comment>
<dbReference type="AlphaFoldDB" id="A0A2Z6T6A6"/>
<dbReference type="GO" id="GO:0016301">
    <property type="term" value="F:kinase activity"/>
    <property type="evidence" value="ECO:0007669"/>
    <property type="project" value="UniProtKB-KW"/>
</dbReference>
<comment type="catalytic activity">
    <reaction evidence="6">
        <text>(6S)-NADHX + ADP = AMP + phosphate + NADH + H(+)</text>
        <dbReference type="Rhea" id="RHEA:32223"/>
        <dbReference type="ChEBI" id="CHEBI:15378"/>
        <dbReference type="ChEBI" id="CHEBI:43474"/>
        <dbReference type="ChEBI" id="CHEBI:57945"/>
        <dbReference type="ChEBI" id="CHEBI:64074"/>
        <dbReference type="ChEBI" id="CHEBI:456215"/>
        <dbReference type="ChEBI" id="CHEBI:456216"/>
        <dbReference type="EC" id="4.2.1.136"/>
    </reaction>
</comment>
<dbReference type="PROSITE" id="PS51383">
    <property type="entry name" value="YJEF_C_3"/>
    <property type="match status" value="1"/>
</dbReference>
<dbReference type="Pfam" id="PF01256">
    <property type="entry name" value="Carb_kinase"/>
    <property type="match status" value="1"/>
</dbReference>
<dbReference type="Gene3D" id="3.40.1190.20">
    <property type="match status" value="1"/>
</dbReference>
<feature type="binding site" evidence="6">
    <location>
        <begin position="192"/>
        <end position="196"/>
    </location>
    <ligand>
        <name>AMP</name>
        <dbReference type="ChEBI" id="CHEBI:456215"/>
    </ligand>
</feature>
<keyword evidence="5 6" id="KW-0456">Lyase</keyword>
<comment type="cofactor">
    <cofactor evidence="6">
        <name>Mg(2+)</name>
        <dbReference type="ChEBI" id="CHEBI:18420"/>
    </cofactor>
</comment>
<evidence type="ECO:0000313" key="8">
    <source>
        <dbReference type="EMBL" id="GBG04544.1"/>
    </source>
</evidence>
<reference evidence="9" key="1">
    <citation type="submission" date="2018-03" db="EMBL/GenBank/DDBJ databases">
        <title>New taxa in the Lactobacillus gasseri group.</title>
        <authorList>
            <person name="Tanizawa Y."/>
            <person name="Tohno M."/>
            <person name="Endo A."/>
            <person name="Arita M."/>
        </authorList>
    </citation>
    <scope>NUCLEOTIDE SEQUENCE [LARGE SCALE GENOMIC DNA]</scope>
    <source>
        <strain evidence="9">DSM 24759</strain>
    </source>
</reference>